<dbReference type="HOGENOM" id="CLU_060370_0_0_1"/>
<dbReference type="KEGG" id="vpo:Kpol_344p7"/>
<dbReference type="STRING" id="436907.A7TSS3"/>
<keyword evidence="2" id="KW-0677">Repeat</keyword>
<name>A7TSS3_VANPO</name>
<dbReference type="GO" id="GO:0006879">
    <property type="term" value="P:intracellular iron ion homeostasis"/>
    <property type="evidence" value="ECO:0007669"/>
    <property type="project" value="EnsemblFungi"/>
</dbReference>
<dbReference type="SMART" id="SM00356">
    <property type="entry name" value="ZnF_C3H1"/>
    <property type="match status" value="2"/>
</dbReference>
<dbReference type="AlphaFoldDB" id="A7TSS3"/>
<dbReference type="FunFam" id="4.10.1000.10:FF:000018">
    <property type="entry name" value="Zinc finger protein"/>
    <property type="match status" value="1"/>
</dbReference>
<dbReference type="PhylomeDB" id="A7TSS3"/>
<dbReference type="PANTHER" id="PTHR12547">
    <property type="entry name" value="CCCH ZINC FINGER/TIS11-RELATED"/>
    <property type="match status" value="1"/>
</dbReference>
<keyword evidence="1 5" id="KW-0479">Metal-binding</keyword>
<dbReference type="eggNOG" id="KOG1677">
    <property type="taxonomic scope" value="Eukaryota"/>
</dbReference>
<dbReference type="InterPro" id="IPR036855">
    <property type="entry name" value="Znf_CCCH_sf"/>
</dbReference>
<evidence type="ECO:0000256" key="2">
    <source>
        <dbReference type="ARBA" id="ARBA00022737"/>
    </source>
</evidence>
<feature type="compositionally biased region" description="Polar residues" evidence="7">
    <location>
        <begin position="280"/>
        <end position="289"/>
    </location>
</feature>
<evidence type="ECO:0000256" key="7">
    <source>
        <dbReference type="SAM" id="MobiDB-lite"/>
    </source>
</evidence>
<dbReference type="GeneID" id="5542711"/>
<dbReference type="InterPro" id="IPR045877">
    <property type="entry name" value="ZFP36-like"/>
</dbReference>
<evidence type="ECO:0000256" key="6">
    <source>
        <dbReference type="SAM" id="Coils"/>
    </source>
</evidence>
<proteinExistence type="predicted"/>
<gene>
    <name evidence="9" type="ORF">Kpol_344p7</name>
</gene>
<dbReference type="PROSITE" id="PS50103">
    <property type="entry name" value="ZF_C3H1"/>
    <property type="match status" value="2"/>
</dbReference>
<dbReference type="GO" id="GO:0003729">
    <property type="term" value="F:mRNA binding"/>
    <property type="evidence" value="ECO:0007669"/>
    <property type="project" value="InterPro"/>
</dbReference>
<dbReference type="SUPFAM" id="SSF90229">
    <property type="entry name" value="CCCH zinc finger"/>
    <property type="match status" value="2"/>
</dbReference>
<dbReference type="Pfam" id="PF00642">
    <property type="entry name" value="zf-CCCH"/>
    <property type="match status" value="2"/>
</dbReference>
<dbReference type="OrthoDB" id="410307at2759"/>
<feature type="domain" description="C3H1-type" evidence="8">
    <location>
        <begin position="216"/>
        <end position="244"/>
    </location>
</feature>
<feature type="zinc finger region" description="C3H1-type" evidence="5">
    <location>
        <begin position="178"/>
        <end position="206"/>
    </location>
</feature>
<dbReference type="InterPro" id="IPR000571">
    <property type="entry name" value="Znf_CCCH"/>
</dbReference>
<protein>
    <recommendedName>
        <fullName evidence="8">C3H1-type domain-containing protein</fullName>
    </recommendedName>
</protein>
<dbReference type="Proteomes" id="UP000000267">
    <property type="component" value="Unassembled WGS sequence"/>
</dbReference>
<dbReference type="GO" id="GO:0000956">
    <property type="term" value="P:nuclear-transcribed mRNA catabolic process"/>
    <property type="evidence" value="ECO:0007669"/>
    <property type="project" value="EnsemblFungi"/>
</dbReference>
<dbReference type="RefSeq" id="XP_001642545.1">
    <property type="nucleotide sequence ID" value="XM_001642495.1"/>
</dbReference>
<dbReference type="EMBL" id="DS480522">
    <property type="protein sequence ID" value="EDO14687.1"/>
    <property type="molecule type" value="Genomic_DNA"/>
</dbReference>
<reference evidence="9 10" key="1">
    <citation type="journal article" date="2007" name="Proc. Natl. Acad. Sci. U.S.A.">
        <title>Independent sorting-out of thousands of duplicated gene pairs in two yeast species descended from a whole-genome duplication.</title>
        <authorList>
            <person name="Scannell D.R."/>
            <person name="Frank A.C."/>
            <person name="Conant G.C."/>
            <person name="Byrne K.P."/>
            <person name="Woolfit M."/>
            <person name="Wolfe K.H."/>
        </authorList>
    </citation>
    <scope>NUCLEOTIDE SEQUENCE [LARGE SCALE GENOMIC DNA]</scope>
    <source>
        <strain evidence="10">ATCC 22028 / DSM 70294 / BCRC 21397 / CBS 2163 / NBRC 10782 / NRRL Y-8283 / UCD 57-17</strain>
    </source>
</reference>
<evidence type="ECO:0000256" key="3">
    <source>
        <dbReference type="ARBA" id="ARBA00022771"/>
    </source>
</evidence>
<dbReference type="Gene3D" id="4.10.1000.10">
    <property type="entry name" value="Zinc finger, CCCH-type"/>
    <property type="match status" value="2"/>
</dbReference>
<dbReference type="PANTHER" id="PTHR12547:SF18">
    <property type="entry name" value="PROTEIN TIS11"/>
    <property type="match status" value="1"/>
</dbReference>
<dbReference type="InParanoid" id="A7TSS3"/>
<feature type="coiled-coil region" evidence="6">
    <location>
        <begin position="36"/>
        <end position="63"/>
    </location>
</feature>
<evidence type="ECO:0000256" key="1">
    <source>
        <dbReference type="ARBA" id="ARBA00022723"/>
    </source>
</evidence>
<keyword evidence="10" id="KW-1185">Reference proteome</keyword>
<evidence type="ECO:0000256" key="5">
    <source>
        <dbReference type="PROSITE-ProRule" id="PRU00723"/>
    </source>
</evidence>
<sequence>MNYSQSVYATTVESSVFSSDDKDYSNKLKEIEDYYIQTLLNDNDLAQDQIEDEEDDISNASSIGSPLDIKNSFASLNLDTRILNYNNFNTSKSVNVHSNNDHSNNNSNKNSLEVKINDEYILSLNALPLTTENLTKLAFTASTDNNIALQFPNQDQSQFKFKKTTIEPELTQPLNKQLFKTELCKTFTTKGYCKYGNKCQFAHGLHEVKFKSRSNNYRTKPCINWTKLGYCPYGVRCCFKHGDDRDIELYKKAGHIPIPIDQSNPFPMKQHQLHQHKDVPQQNTTSSRRINLHPRIKELQKMSW</sequence>
<keyword evidence="4 5" id="KW-0862">Zinc</keyword>
<keyword evidence="3 5" id="KW-0863">Zinc-finger</keyword>
<dbReference type="GO" id="GO:0008270">
    <property type="term" value="F:zinc ion binding"/>
    <property type="evidence" value="ECO:0007669"/>
    <property type="project" value="UniProtKB-KW"/>
</dbReference>
<evidence type="ECO:0000313" key="10">
    <source>
        <dbReference type="Proteomes" id="UP000000267"/>
    </source>
</evidence>
<organism evidence="10">
    <name type="scientific">Vanderwaltozyma polyspora (strain ATCC 22028 / DSM 70294 / BCRC 21397 / CBS 2163 / NBRC 10782 / NRRL Y-8283 / UCD 57-17)</name>
    <name type="common">Kluyveromyces polysporus</name>
    <dbReference type="NCBI Taxonomy" id="436907"/>
    <lineage>
        <taxon>Eukaryota</taxon>
        <taxon>Fungi</taxon>
        <taxon>Dikarya</taxon>
        <taxon>Ascomycota</taxon>
        <taxon>Saccharomycotina</taxon>
        <taxon>Saccharomycetes</taxon>
        <taxon>Saccharomycetales</taxon>
        <taxon>Saccharomycetaceae</taxon>
        <taxon>Vanderwaltozyma</taxon>
    </lineage>
</organism>
<dbReference type="FunCoup" id="A7TSS3">
    <property type="interactions" value="32"/>
</dbReference>
<evidence type="ECO:0000256" key="4">
    <source>
        <dbReference type="ARBA" id="ARBA00022833"/>
    </source>
</evidence>
<keyword evidence="6" id="KW-0175">Coiled coil</keyword>
<evidence type="ECO:0000259" key="8">
    <source>
        <dbReference type="PROSITE" id="PS50103"/>
    </source>
</evidence>
<evidence type="ECO:0000313" key="9">
    <source>
        <dbReference type="EMBL" id="EDO14687.1"/>
    </source>
</evidence>
<feature type="domain" description="C3H1-type" evidence="8">
    <location>
        <begin position="178"/>
        <end position="206"/>
    </location>
</feature>
<dbReference type="FunFam" id="4.10.1000.10:FF:000001">
    <property type="entry name" value="zinc finger CCCH domain-containing protein 15-like"/>
    <property type="match status" value="1"/>
</dbReference>
<feature type="region of interest" description="Disordered" evidence="7">
    <location>
        <begin position="271"/>
        <end position="292"/>
    </location>
</feature>
<feature type="zinc finger region" description="C3H1-type" evidence="5">
    <location>
        <begin position="216"/>
        <end position="244"/>
    </location>
</feature>
<accession>A7TSS3</accession>